<accession>A0ABZ2XSJ6</accession>
<reference evidence="1 2" key="1">
    <citation type="submission" date="2023-04" db="EMBL/GenBank/DDBJ databases">
        <title>Complete genome sequence of Alisedimentitalea scapharcae.</title>
        <authorList>
            <person name="Rong J.-C."/>
            <person name="Yi M.-L."/>
            <person name="Zhao Q."/>
        </authorList>
    </citation>
    <scope>NUCLEOTIDE SEQUENCE [LARGE SCALE GENOMIC DNA]</scope>
    <source>
        <strain evidence="1 2">KCTC 42119</strain>
    </source>
</reference>
<name>A0ABZ2XSJ6_9RHOB</name>
<sequence length="132" mass="14665">MTVSKNEYRAARKASVEAWQALSATPEHKAYEAAKARSDKMEEELGEIETCDGCNAPVFEGDPRTHDHENSATYCVDCSPTWADFQQEPDSFYENNPEGELRYYTLETAKPLIDAHLASGGTLSDTMAKVPQ</sequence>
<proteinExistence type="predicted"/>
<gene>
    <name evidence="1" type="ORF">QEZ52_00505</name>
</gene>
<protein>
    <submittedName>
        <fullName evidence="1">Uncharacterized protein</fullName>
    </submittedName>
</protein>
<keyword evidence="2" id="KW-1185">Reference proteome</keyword>
<organism evidence="1 2">
    <name type="scientific">Aliisedimentitalea scapharcae</name>
    <dbReference type="NCBI Taxonomy" id="1524259"/>
    <lineage>
        <taxon>Bacteria</taxon>
        <taxon>Pseudomonadati</taxon>
        <taxon>Pseudomonadota</taxon>
        <taxon>Alphaproteobacteria</taxon>
        <taxon>Rhodobacterales</taxon>
        <taxon>Roseobacteraceae</taxon>
        <taxon>Aliisedimentitalea</taxon>
    </lineage>
</organism>
<evidence type="ECO:0000313" key="2">
    <source>
        <dbReference type="Proteomes" id="UP001623232"/>
    </source>
</evidence>
<evidence type="ECO:0000313" key="1">
    <source>
        <dbReference type="EMBL" id="WZK89065.1"/>
    </source>
</evidence>
<dbReference type="RefSeq" id="WP_406646948.1">
    <property type="nucleotide sequence ID" value="NZ_CP123584.1"/>
</dbReference>
<dbReference type="EMBL" id="CP123584">
    <property type="protein sequence ID" value="WZK89065.1"/>
    <property type="molecule type" value="Genomic_DNA"/>
</dbReference>
<dbReference type="Proteomes" id="UP001623232">
    <property type="component" value="Chromosome"/>
</dbReference>